<name>Q4TCM6_TETNG</name>
<proteinExistence type="predicted"/>
<comment type="caution">
    <text evidence="2">The sequence shown here is derived from an EMBL/GenBank/DDBJ whole genome shotgun (WGS) entry which is preliminary data.</text>
</comment>
<reference evidence="2" key="1">
    <citation type="journal article" date="2004" name="Nature">
        <title>Genome duplication in the teleost fish Tetraodon nigroviridis reveals the early vertebrate proto-karyotype.</title>
        <authorList>
            <person name="Jaillon O."/>
            <person name="Aury J.-M."/>
            <person name="Brunet F."/>
            <person name="Petit J.-L."/>
            <person name="Stange-Thomann N."/>
            <person name="Mauceli E."/>
            <person name="Bouneau L."/>
            <person name="Fischer C."/>
            <person name="Ozouf-Costaz C."/>
            <person name="Bernot A."/>
            <person name="Nicaud S."/>
            <person name="Jaffe D."/>
            <person name="Fisher S."/>
            <person name="Lutfalla G."/>
            <person name="Dossat C."/>
            <person name="Segurens B."/>
            <person name="Dasilva C."/>
            <person name="Salanoubat M."/>
            <person name="Levy M."/>
            <person name="Boudet N."/>
            <person name="Castellano S."/>
            <person name="Anthouard V."/>
            <person name="Jubin C."/>
            <person name="Castelli V."/>
            <person name="Katinka M."/>
            <person name="Vacherie B."/>
            <person name="Biemont C."/>
            <person name="Skalli Z."/>
            <person name="Cattolico L."/>
            <person name="Poulain J."/>
            <person name="De Berardinis V."/>
            <person name="Cruaud C."/>
            <person name="Duprat S."/>
            <person name="Brottier P."/>
            <person name="Coutanceau J.-P."/>
            <person name="Gouzy J."/>
            <person name="Parra G."/>
            <person name="Lardier G."/>
            <person name="Chapple C."/>
            <person name="McKernan K.J."/>
            <person name="McEwan P."/>
            <person name="Bosak S."/>
            <person name="Kellis M."/>
            <person name="Volff J.-N."/>
            <person name="Guigo R."/>
            <person name="Zody M.C."/>
            <person name="Mesirov J."/>
            <person name="Lindblad-Toh K."/>
            <person name="Birren B."/>
            <person name="Nusbaum C."/>
            <person name="Kahn D."/>
            <person name="Robinson-Rechavi M."/>
            <person name="Laudet V."/>
            <person name="Schachter V."/>
            <person name="Quetier F."/>
            <person name="Saurin W."/>
            <person name="Scarpelli C."/>
            <person name="Wincker P."/>
            <person name="Lander E.S."/>
            <person name="Weissenbach J."/>
            <person name="Roest Crollius H."/>
        </authorList>
    </citation>
    <scope>NUCLEOTIDE SEQUENCE [LARGE SCALE GENOMIC DNA]</scope>
</reference>
<dbReference type="Gene3D" id="2.60.120.200">
    <property type="match status" value="1"/>
</dbReference>
<dbReference type="InterPro" id="IPR001791">
    <property type="entry name" value="Laminin_G"/>
</dbReference>
<sequence length="51" mass="5570">FVTPLFVLSHQNLHVDLNLKESLFVGGAPDYSRLARAAALTEGFKGTIQKV</sequence>
<feature type="non-terminal residue" evidence="2">
    <location>
        <position position="51"/>
    </location>
</feature>
<dbReference type="EMBL" id="CAAE01006803">
    <property type="protein sequence ID" value="CAF89356.1"/>
    <property type="molecule type" value="Genomic_DNA"/>
</dbReference>
<dbReference type="AlphaFoldDB" id="Q4TCM6"/>
<feature type="domain" description="Laminin G" evidence="1">
    <location>
        <begin position="14"/>
        <end position="51"/>
    </location>
</feature>
<evidence type="ECO:0000313" key="2">
    <source>
        <dbReference type="EMBL" id="CAF89356.1"/>
    </source>
</evidence>
<organism evidence="2">
    <name type="scientific">Tetraodon nigroviridis</name>
    <name type="common">Spotted green pufferfish</name>
    <name type="synonym">Chelonodon nigroviridis</name>
    <dbReference type="NCBI Taxonomy" id="99883"/>
    <lineage>
        <taxon>Eukaryota</taxon>
        <taxon>Metazoa</taxon>
        <taxon>Chordata</taxon>
        <taxon>Craniata</taxon>
        <taxon>Vertebrata</taxon>
        <taxon>Euteleostomi</taxon>
        <taxon>Actinopterygii</taxon>
        <taxon>Neopterygii</taxon>
        <taxon>Teleostei</taxon>
        <taxon>Neoteleostei</taxon>
        <taxon>Acanthomorphata</taxon>
        <taxon>Eupercaria</taxon>
        <taxon>Tetraodontiformes</taxon>
        <taxon>Tetradontoidea</taxon>
        <taxon>Tetraodontidae</taxon>
        <taxon>Tetraodon</taxon>
    </lineage>
</organism>
<dbReference type="Pfam" id="PF00054">
    <property type="entry name" value="Laminin_G_1"/>
    <property type="match status" value="1"/>
</dbReference>
<dbReference type="OrthoDB" id="5983569at2759"/>
<accession>Q4TCM6</accession>
<feature type="non-terminal residue" evidence="2">
    <location>
        <position position="1"/>
    </location>
</feature>
<protein>
    <submittedName>
        <fullName evidence="2">(spotted green pufferfish) hypothetical protein</fullName>
    </submittedName>
</protein>
<reference evidence="2" key="2">
    <citation type="submission" date="2004-02" db="EMBL/GenBank/DDBJ databases">
        <authorList>
            <consortium name="Genoscope"/>
            <consortium name="Whitehead Institute Centre for Genome Research"/>
        </authorList>
    </citation>
    <scope>NUCLEOTIDE SEQUENCE</scope>
</reference>
<dbReference type="KEGG" id="tng:GSTEN00003231G001"/>
<gene>
    <name evidence="2" type="ORF">GSTENG00003231001</name>
</gene>
<evidence type="ECO:0000259" key="1">
    <source>
        <dbReference type="Pfam" id="PF00054"/>
    </source>
</evidence>